<dbReference type="PROSITE" id="PS00741">
    <property type="entry name" value="DH_1"/>
    <property type="match status" value="1"/>
</dbReference>
<dbReference type="PANTHER" id="PTHR16207:SF1">
    <property type="entry name" value="PROTEIN TASOR"/>
    <property type="match status" value="1"/>
</dbReference>
<dbReference type="GO" id="GO:0005654">
    <property type="term" value="C:nucleoplasm"/>
    <property type="evidence" value="ECO:0007669"/>
    <property type="project" value="TreeGrafter"/>
</dbReference>
<dbReference type="Pfam" id="PF23314">
    <property type="entry name" value="TASOR_alpha-beta"/>
    <property type="match status" value="1"/>
</dbReference>
<dbReference type="InterPro" id="IPR056243">
    <property type="entry name" value="TASOR_ab_dom"/>
</dbReference>
<dbReference type="GO" id="GO:0097355">
    <property type="term" value="P:protein localization to heterochromatin"/>
    <property type="evidence" value="ECO:0007669"/>
    <property type="project" value="TreeGrafter"/>
</dbReference>
<evidence type="ECO:0000259" key="3">
    <source>
        <dbReference type="PROSITE" id="PS50010"/>
    </source>
</evidence>
<dbReference type="InterPro" id="IPR046432">
    <property type="entry name" value="TASOR"/>
</dbReference>
<dbReference type="PANTHER" id="PTHR16207">
    <property type="entry name" value="SET DOMAIN-CONTAINING PROTEIN"/>
    <property type="match status" value="1"/>
</dbReference>
<evidence type="ECO:0000256" key="1">
    <source>
        <dbReference type="ARBA" id="ARBA00008058"/>
    </source>
</evidence>
<keyword evidence="5" id="KW-1185">Reference proteome</keyword>
<dbReference type="Pfam" id="PF24630">
    <property type="entry name" value="PIN_TASOR"/>
    <property type="match status" value="1"/>
</dbReference>
<dbReference type="CDD" id="cd00160">
    <property type="entry name" value="RhoGEF"/>
    <property type="match status" value="1"/>
</dbReference>
<name>A0A091CQ52_FUKDA</name>
<proteinExistence type="inferred from homology"/>
<dbReference type="InterPro" id="IPR000219">
    <property type="entry name" value="DH_dom"/>
</dbReference>
<dbReference type="Proteomes" id="UP000028990">
    <property type="component" value="Unassembled WGS sequence"/>
</dbReference>
<dbReference type="SUPFAM" id="SSF48065">
    <property type="entry name" value="DBL homology domain (DH-domain)"/>
    <property type="match status" value="1"/>
</dbReference>
<feature type="compositionally biased region" description="Basic and acidic residues" evidence="2">
    <location>
        <begin position="1180"/>
        <end position="1192"/>
    </location>
</feature>
<dbReference type="InterPro" id="IPR022188">
    <property type="entry name" value="TASOR_DUF3715"/>
</dbReference>
<feature type="domain" description="DH" evidence="3">
    <location>
        <begin position="75"/>
        <end position="257"/>
    </location>
</feature>
<protein>
    <recommendedName>
        <fullName evidence="3">DH domain-containing protein</fullName>
    </recommendedName>
</protein>
<dbReference type="STRING" id="885580.ENSFDAP00000001020"/>
<dbReference type="EMBL" id="KN124889">
    <property type="protein sequence ID" value="KFO19793.1"/>
    <property type="molecule type" value="Genomic_DNA"/>
</dbReference>
<dbReference type="Gene3D" id="2.30.29.30">
    <property type="entry name" value="Pleckstrin-homology domain (PH domain)/Phosphotyrosine-binding domain (PTB)"/>
    <property type="match status" value="1"/>
</dbReference>
<accession>A0A091CQ52</accession>
<evidence type="ECO:0000256" key="2">
    <source>
        <dbReference type="SAM" id="MobiDB-lite"/>
    </source>
</evidence>
<organism evidence="4 5">
    <name type="scientific">Fukomys damarensis</name>
    <name type="common">Damaraland mole rat</name>
    <name type="synonym">Cryptomys damarensis</name>
    <dbReference type="NCBI Taxonomy" id="885580"/>
    <lineage>
        <taxon>Eukaryota</taxon>
        <taxon>Metazoa</taxon>
        <taxon>Chordata</taxon>
        <taxon>Craniata</taxon>
        <taxon>Vertebrata</taxon>
        <taxon>Euteleostomi</taxon>
        <taxon>Mammalia</taxon>
        <taxon>Eutheria</taxon>
        <taxon>Euarchontoglires</taxon>
        <taxon>Glires</taxon>
        <taxon>Rodentia</taxon>
        <taxon>Hystricomorpha</taxon>
        <taxon>Bathyergidae</taxon>
        <taxon>Fukomys</taxon>
    </lineage>
</organism>
<dbReference type="eggNOG" id="ENOG502QUY9">
    <property type="taxonomic scope" value="Eukaryota"/>
</dbReference>
<reference evidence="4 5" key="1">
    <citation type="submission" date="2013-11" db="EMBL/GenBank/DDBJ databases">
        <title>The Damaraland mole rat (Fukomys damarensis) genome and evolution of African mole rats.</title>
        <authorList>
            <person name="Gladyshev V.N."/>
            <person name="Fang X."/>
        </authorList>
    </citation>
    <scope>NUCLEOTIDE SEQUENCE [LARGE SCALE GENOMIC DNA]</scope>
    <source>
        <tissue evidence="4">Liver</tissue>
    </source>
</reference>
<dbReference type="GO" id="GO:0005085">
    <property type="term" value="F:guanyl-nucleotide exchange factor activity"/>
    <property type="evidence" value="ECO:0007669"/>
    <property type="project" value="UniProtKB-KW"/>
</dbReference>
<feature type="region of interest" description="Disordered" evidence="2">
    <location>
        <begin position="1173"/>
        <end position="1203"/>
    </location>
</feature>
<dbReference type="InterPro" id="IPR001331">
    <property type="entry name" value="GDS_CDC24_CS"/>
</dbReference>
<dbReference type="GO" id="GO:0035556">
    <property type="term" value="P:intracellular signal transduction"/>
    <property type="evidence" value="ECO:0007669"/>
    <property type="project" value="InterPro"/>
</dbReference>
<dbReference type="PROSITE" id="PS50010">
    <property type="entry name" value="DH_2"/>
    <property type="match status" value="1"/>
</dbReference>
<dbReference type="CDD" id="cd22569">
    <property type="entry name" value="TASOR_PBD"/>
    <property type="match status" value="1"/>
</dbReference>
<dbReference type="GO" id="GO:0000792">
    <property type="term" value="C:heterochromatin"/>
    <property type="evidence" value="ECO:0007669"/>
    <property type="project" value="TreeGrafter"/>
</dbReference>
<gene>
    <name evidence="4" type="ORF">H920_18787</name>
</gene>
<dbReference type="FunFam" id="1.20.900.10:FF:000010">
    <property type="entry name" value="Rho guanine nucleotide exchange factor 3 isoform 1"/>
    <property type="match status" value="1"/>
</dbReference>
<dbReference type="GO" id="GO:0045814">
    <property type="term" value="P:negative regulation of gene expression, epigenetic"/>
    <property type="evidence" value="ECO:0007669"/>
    <property type="project" value="InterPro"/>
</dbReference>
<dbReference type="InterPro" id="IPR056242">
    <property type="entry name" value="PIN_TASOR"/>
</dbReference>
<dbReference type="SMART" id="SM00325">
    <property type="entry name" value="RhoGEF"/>
    <property type="match status" value="1"/>
</dbReference>
<dbReference type="Gene3D" id="1.20.900.10">
    <property type="entry name" value="Dbl homology (DH) domain"/>
    <property type="match status" value="1"/>
</dbReference>
<dbReference type="GO" id="GO:0003682">
    <property type="term" value="F:chromatin binding"/>
    <property type="evidence" value="ECO:0007669"/>
    <property type="project" value="TreeGrafter"/>
</dbReference>
<dbReference type="InterPro" id="IPR035899">
    <property type="entry name" value="DBL_dom_sf"/>
</dbReference>
<dbReference type="Pfam" id="PF12509">
    <property type="entry name" value="DUF3715"/>
    <property type="match status" value="1"/>
</dbReference>
<evidence type="ECO:0000313" key="4">
    <source>
        <dbReference type="EMBL" id="KFO19793.1"/>
    </source>
</evidence>
<dbReference type="Pfam" id="PF00621">
    <property type="entry name" value="RhoGEF"/>
    <property type="match status" value="1"/>
</dbReference>
<comment type="similarity">
    <text evidence="1">Belongs to the TASOR family.</text>
</comment>
<evidence type="ECO:0000313" key="5">
    <source>
        <dbReference type="Proteomes" id="UP000028990"/>
    </source>
</evidence>
<dbReference type="SUPFAM" id="SSF50729">
    <property type="entry name" value="PH domain-like"/>
    <property type="match status" value="1"/>
</dbReference>
<sequence>MGVCMCTGENKQKPDYLAVQERSISFRSESRPDILEPRPWSRNATSSSTKRRDSKLWSETFDVCVNQMLTAKEIKRQEAIFELSQGEEDLIEDLKLAKKAYHDPMLKLSIMTEQELNQIFGTLDSLIPLHEELLSQLRDIRKPDGSTEHVGPILVGWLPCLSSYDSYCSNQVAAKALLDHKKQDHRVQDFLQRCLESPFSRKLDLWNFLDIPRSRLVKYPLLLREILRHTPNDSPDQQHLEEAINIIQGIVAEINTKTGESECRYYKERLLYLEEGQKDSLIDSSRVLCCHGELKNNRGVKLHVFLFQEVLVITRTVTHNEQLCYQLYRQPIPVKDLLLEDLQDGEVRLGGSLRGAFSNNERTLFQPLTPGSREFEDVLHILRSSYLDPSSETNFHYKRACLIHNELLEKEFTEKRRELKSDGRLDKELSESYAFLMVDRYQVQSICEKGLQVGQSKITILGSPSMGIYLSKYADLLQANPLEAGAVGDVVIFKIMKGKIKSIYDPMGVKNLESMLNKSALDPTPKHECHVSKTASGVTSLLAYRAYELTQYYFYEYGFDELRRRPRHVCPYAVVSFTYRDDIQIPKFVSSSRSNSFNADRNIDKFNYTLWKGQLLNKGKLLCYISLRSATRAFLPIKLPEKLDVETVMSIDHLKQKIPPALFYKETYIGPNEVLKNGMYCSLYEVVEKTRIGSNMESLLQKLDKEKLALVKPLGDRGFLFLLSPYQMVSPYEHQIVKSRILHALFLFQEPRGIITSQKLSTSVAPKERNEHESVPDILRIAQFLQFALIHCRKEFKSINTINFHSVVEKYVSEFFKRGFGSGKREFMFSYDSRLDDKRFLYSAPKHKSHIDDCLHTYIFRPEMYQLPICKLKELFEENKKLQQFSPLSDYEGQEEEMNGTKMKFGKRNNSRRETVIPGKQKSCHSLDYDKDRVKELINLIQCRKKNVGGDPDTEDTRSKTVLKRKLEDIPENMRKLAKTSNLSENYHLYEESPQPIGLVGHDADLRRPQQDTCNSGGGDIHKLFNWLSETLANARHSDASLTDTVNKALGLNTDDSYEELRQKHEYKLNSVSDKKEYEQPTGMKIENLHFKGMQSPLLEVNTSSLKYPVAVSTSEVGIDHKLHLKEDLNLINVNNFEDCSLCPTVPIEHGFHRQQSKSNNVEETEIHWKLIPITGGDARSPEDQLGKHSEKQPPGMKSPDEQLVCLPPQEAFPNDPRVISRQRSSDYQFPSSPFTDTLKGTTEDDVLTDQMVTVEEQCVPAAEPSAVSETTERTVLGEYSLFSRKIEEILKQNNVLYISKISTPMFSTQEKIKRLSEFIYSKTSKAGIQEFVDGLHEKLNTIIIKASVKGENLPPVNSDDSGTTIALTSLGRHVVSVSSSDLNKKHLLEPVCSDALNNANSHEEHSSSTLGLTEGEVNQPYHATELVVTSDHTVPGDSAQELVEKETKSTSDVNISAQPALSNFISQLEPEVFNSLVKIMKDVQKNTVKFYIHEEEESMLCKEIKEYLIKLGNTECHPEQFLERRSKLDKLLIIIQNEDIAGFIHKVPGLVTLKTLPCVSFAGVDSLDDVKNHTYNELFVSGGFIVSDESILNPEIVTIESLKSFLAFLEELNTPEGKWQWKVHCKFQKRLKERGRLNAKALSLLTLLNVYQKKHLVEILSYHGCDSQTRNAPELDCLIRLQAQNIQQRHIVFLTEKNIKMLSNYTDNGIVVATAEDFMQNFKNLVGYHNSITEENLPFLGANENLESQSALLENGEKDEEDMSLDSGDEISHIEVCSNSHFEILAKEIKGSSGRNQKNTEIGLQSSLDVQKSLLEDKTSQIDFEDSTSVDIVCPEGENSNSAERDLYSFFQVSQSPLNMSHRFSHFNVLTHQTFLGTSYPLSASQTQENEN</sequence>
<dbReference type="InterPro" id="IPR011993">
    <property type="entry name" value="PH-like_dom_sf"/>
</dbReference>